<feature type="domain" description="Beta-lactamase-related" evidence="1">
    <location>
        <begin position="1"/>
        <end position="72"/>
    </location>
</feature>
<accession>A0A6N7YN17</accession>
<dbReference type="Pfam" id="PF00144">
    <property type="entry name" value="Beta-lactamase"/>
    <property type="match status" value="1"/>
</dbReference>
<keyword evidence="2" id="KW-0378">Hydrolase</keyword>
<dbReference type="PANTHER" id="PTHR43319">
    <property type="entry name" value="BETA-LACTAMASE-RELATED"/>
    <property type="match status" value="1"/>
</dbReference>
<name>A0A6N7YN17_9PSEU</name>
<dbReference type="InterPro" id="IPR012338">
    <property type="entry name" value="Beta-lactam/transpept-like"/>
</dbReference>
<gene>
    <name evidence="2" type="ORF">GKO32_10320</name>
</gene>
<protein>
    <submittedName>
        <fullName evidence="2">Serine hydrolase</fullName>
    </submittedName>
</protein>
<reference evidence="2 3" key="1">
    <citation type="submission" date="2019-11" db="EMBL/GenBank/DDBJ databases">
        <title>Draft genome of Amycolatopsis RM579.</title>
        <authorList>
            <person name="Duangmal K."/>
            <person name="Mingma R."/>
        </authorList>
    </citation>
    <scope>NUCLEOTIDE SEQUENCE [LARGE SCALE GENOMIC DNA]</scope>
    <source>
        <strain evidence="2 3">RM579</strain>
    </source>
</reference>
<keyword evidence="3" id="KW-1185">Reference proteome</keyword>
<sequence length="136" mass="15207">MRRLASASPEWPPGTTHGYHGLTYGWLVGEIVRRAAGTSAGAIFRERIAKPQKLDIDLGTPARQQARVGPILPYQPMKEAKYDRTPYFRRLSFAVDGYGFMSYYDVTLNGPKYVAMEFPSFNATGAARCRQSVRDA</sequence>
<dbReference type="InterPro" id="IPR052907">
    <property type="entry name" value="Beta-lactamase/esterase"/>
</dbReference>
<dbReference type="InterPro" id="IPR001466">
    <property type="entry name" value="Beta-lactam-related"/>
</dbReference>
<dbReference type="GO" id="GO:0016787">
    <property type="term" value="F:hydrolase activity"/>
    <property type="evidence" value="ECO:0007669"/>
    <property type="project" value="UniProtKB-KW"/>
</dbReference>
<dbReference type="RefSeq" id="WP_154756626.1">
    <property type="nucleotide sequence ID" value="NZ_WMBA01000011.1"/>
</dbReference>
<dbReference type="AlphaFoldDB" id="A0A6N7YN17"/>
<evidence type="ECO:0000259" key="1">
    <source>
        <dbReference type="Pfam" id="PF00144"/>
    </source>
</evidence>
<proteinExistence type="predicted"/>
<dbReference type="Proteomes" id="UP000440096">
    <property type="component" value="Unassembled WGS sequence"/>
</dbReference>
<dbReference type="PANTHER" id="PTHR43319:SF3">
    <property type="entry name" value="BETA-LACTAMASE-RELATED DOMAIN-CONTAINING PROTEIN"/>
    <property type="match status" value="1"/>
</dbReference>
<comment type="caution">
    <text evidence="2">The sequence shown here is derived from an EMBL/GenBank/DDBJ whole genome shotgun (WGS) entry which is preliminary data.</text>
</comment>
<dbReference type="SUPFAM" id="SSF56601">
    <property type="entry name" value="beta-lactamase/transpeptidase-like"/>
    <property type="match status" value="1"/>
</dbReference>
<evidence type="ECO:0000313" key="2">
    <source>
        <dbReference type="EMBL" id="MTD54365.1"/>
    </source>
</evidence>
<dbReference type="EMBL" id="WMBA01000011">
    <property type="protein sequence ID" value="MTD54365.1"/>
    <property type="molecule type" value="Genomic_DNA"/>
</dbReference>
<evidence type="ECO:0000313" key="3">
    <source>
        <dbReference type="Proteomes" id="UP000440096"/>
    </source>
</evidence>
<dbReference type="Gene3D" id="3.40.710.10">
    <property type="entry name" value="DD-peptidase/beta-lactamase superfamily"/>
    <property type="match status" value="1"/>
</dbReference>
<organism evidence="2 3">
    <name type="scientific">Amycolatopsis pithecellobii</name>
    <dbReference type="NCBI Taxonomy" id="664692"/>
    <lineage>
        <taxon>Bacteria</taxon>
        <taxon>Bacillati</taxon>
        <taxon>Actinomycetota</taxon>
        <taxon>Actinomycetes</taxon>
        <taxon>Pseudonocardiales</taxon>
        <taxon>Pseudonocardiaceae</taxon>
        <taxon>Amycolatopsis</taxon>
    </lineage>
</organism>